<keyword evidence="3" id="KW-0349">Heme</keyword>
<name>A0ABT3B5N3_9CYAN</name>
<comment type="similarity">
    <text evidence="2 3">Belongs to the cytochrome P450 family.</text>
</comment>
<protein>
    <submittedName>
        <fullName evidence="4">Cytochrome P450</fullName>
    </submittedName>
</protein>
<keyword evidence="3" id="KW-0503">Monooxygenase</keyword>
<reference evidence="4 5" key="1">
    <citation type="submission" date="2022-10" db="EMBL/GenBank/DDBJ databases">
        <title>Identification of biosynthetic pathway for the production of the potent trypsin inhibitor radiosumin.</title>
        <authorList>
            <person name="Fewer D.P."/>
            <person name="Delbaje E."/>
            <person name="Ouyang X."/>
            <person name="Agostino P.D."/>
            <person name="Wahlsten M."/>
            <person name="Jokela J."/>
            <person name="Permi P."/>
            <person name="Haapaniemi E."/>
            <person name="Koistinen H."/>
        </authorList>
    </citation>
    <scope>NUCLEOTIDE SEQUENCE [LARGE SCALE GENOMIC DNA]</scope>
    <source>
        <strain evidence="4 5">NIES-515</strain>
    </source>
</reference>
<keyword evidence="3" id="KW-0560">Oxidoreductase</keyword>
<dbReference type="PANTHER" id="PTHR24305:SF166">
    <property type="entry name" value="CYTOCHROME P450 12A4, MITOCHONDRIAL-RELATED"/>
    <property type="match status" value="1"/>
</dbReference>
<dbReference type="PROSITE" id="PS00086">
    <property type="entry name" value="CYTOCHROME_P450"/>
    <property type="match status" value="1"/>
</dbReference>
<keyword evidence="3" id="KW-0479">Metal-binding</keyword>
<keyword evidence="5" id="KW-1185">Reference proteome</keyword>
<accession>A0ABT3B5N3</accession>
<dbReference type="CDD" id="cd11053">
    <property type="entry name" value="CYP110-like"/>
    <property type="match status" value="1"/>
</dbReference>
<evidence type="ECO:0000313" key="5">
    <source>
        <dbReference type="Proteomes" id="UP001526143"/>
    </source>
</evidence>
<comment type="caution">
    <text evidence="4">The sequence shown here is derived from an EMBL/GenBank/DDBJ whole genome shotgun (WGS) entry which is preliminary data.</text>
</comment>
<dbReference type="InterPro" id="IPR036396">
    <property type="entry name" value="Cyt_P450_sf"/>
</dbReference>
<proteinExistence type="inferred from homology"/>
<dbReference type="InterPro" id="IPR002401">
    <property type="entry name" value="Cyt_P450_E_grp-I"/>
</dbReference>
<dbReference type="Proteomes" id="UP001526143">
    <property type="component" value="Unassembled WGS sequence"/>
</dbReference>
<dbReference type="RefSeq" id="WP_263748347.1">
    <property type="nucleotide sequence ID" value="NZ_JAOWRF010000354.1"/>
</dbReference>
<organism evidence="4 5">
    <name type="scientific">Plectonema radiosum NIES-515</name>
    <dbReference type="NCBI Taxonomy" id="2986073"/>
    <lineage>
        <taxon>Bacteria</taxon>
        <taxon>Bacillati</taxon>
        <taxon>Cyanobacteriota</taxon>
        <taxon>Cyanophyceae</taxon>
        <taxon>Oscillatoriophycideae</taxon>
        <taxon>Oscillatoriales</taxon>
        <taxon>Microcoleaceae</taxon>
        <taxon>Plectonema</taxon>
    </lineage>
</organism>
<evidence type="ECO:0000256" key="3">
    <source>
        <dbReference type="RuleBase" id="RU000461"/>
    </source>
</evidence>
<dbReference type="InterPro" id="IPR017972">
    <property type="entry name" value="Cyt_P450_CS"/>
</dbReference>
<dbReference type="PANTHER" id="PTHR24305">
    <property type="entry name" value="CYTOCHROME P450"/>
    <property type="match status" value="1"/>
</dbReference>
<dbReference type="PRINTS" id="PR00463">
    <property type="entry name" value="EP450I"/>
</dbReference>
<evidence type="ECO:0000313" key="4">
    <source>
        <dbReference type="EMBL" id="MCV3216689.1"/>
    </source>
</evidence>
<dbReference type="Gene3D" id="1.10.630.10">
    <property type="entry name" value="Cytochrome P450"/>
    <property type="match status" value="1"/>
</dbReference>
<comment type="cofactor">
    <cofactor evidence="1">
        <name>heme</name>
        <dbReference type="ChEBI" id="CHEBI:30413"/>
    </cofactor>
</comment>
<dbReference type="EMBL" id="JAOWRF010000354">
    <property type="protein sequence ID" value="MCV3216689.1"/>
    <property type="molecule type" value="Genomic_DNA"/>
</dbReference>
<keyword evidence="3" id="KW-0408">Iron</keyword>
<evidence type="ECO:0000256" key="2">
    <source>
        <dbReference type="ARBA" id="ARBA00010617"/>
    </source>
</evidence>
<dbReference type="Pfam" id="PF00067">
    <property type="entry name" value="p450"/>
    <property type="match status" value="1"/>
</dbReference>
<sequence>MPTLKLPDGPKTHPWIQTFQWLTNPLEYMEECAKRYGDVFTLRLGQNAAPQVFILNPQAIQQIFTTDPKQLDSGEPAGIKSPLLGRQSLLALEGKPHQRQRKLLTPPLHGERMLAYGELTRNITEQVISQWQVGETFAVLPSMQAISFQVILKAVFGLEDGLRYEKLKELLIAILNPKYPILRTILLIFPSMRQDLGAWSPWGKYLRLRQQIDELIYAEISDRKAQPDPSRTDILSLMMAARDEAGEPMTDVELRDELMTLLVAGHETTATTLSWALYWIHHLPQVREKLLQELDKLGEQPDPNAILRRQSPPEASPYLNAVCSETLRLYPVAVSALNRVVKSPLQIGEYNFEPGTLLIPSIYLTHHREDLYPQSKQFNPERFLERQFSPYEYLPFGGGNRRCIGMAFALFEMKLVLTTVLSHWEMELADSKPVQPVRKGLLFSPAGGVKMVVKGKHPQNQRVRETSSSSV</sequence>
<dbReference type="InterPro" id="IPR050121">
    <property type="entry name" value="Cytochrome_P450_monoxygenase"/>
</dbReference>
<gene>
    <name evidence="4" type="ORF">OGM63_24830</name>
</gene>
<dbReference type="SUPFAM" id="SSF48264">
    <property type="entry name" value="Cytochrome P450"/>
    <property type="match status" value="1"/>
</dbReference>
<evidence type="ECO:0000256" key="1">
    <source>
        <dbReference type="ARBA" id="ARBA00001971"/>
    </source>
</evidence>
<dbReference type="PRINTS" id="PR00385">
    <property type="entry name" value="P450"/>
</dbReference>
<dbReference type="InterPro" id="IPR001128">
    <property type="entry name" value="Cyt_P450"/>
</dbReference>